<dbReference type="Proteomes" id="UP000024635">
    <property type="component" value="Unassembled WGS sequence"/>
</dbReference>
<dbReference type="EMBL" id="JARK01001669">
    <property type="protein sequence ID" value="EYB83550.1"/>
    <property type="molecule type" value="Genomic_DNA"/>
</dbReference>
<comment type="caution">
    <text evidence="1">The sequence shown here is derived from an EMBL/GenBank/DDBJ whole genome shotgun (WGS) entry which is preliminary data.</text>
</comment>
<evidence type="ECO:0000313" key="2">
    <source>
        <dbReference type="Proteomes" id="UP000024635"/>
    </source>
</evidence>
<dbReference type="AlphaFoldDB" id="A0A016RYW8"/>
<sequence length="77" mass="8633">MHAPGTAADGDGLPIRGVGKLSRLRSLPHMWRRDVRAHDLTAMTLYYGPYNIILTSAYHLQHKTGQPALPHEVHYGF</sequence>
<reference evidence="2" key="1">
    <citation type="journal article" date="2015" name="Nat. Genet.">
        <title>The genome and transcriptome of the zoonotic hookworm Ancylostoma ceylanicum identify infection-specific gene families.</title>
        <authorList>
            <person name="Schwarz E.M."/>
            <person name="Hu Y."/>
            <person name="Antoshechkin I."/>
            <person name="Miller M.M."/>
            <person name="Sternberg P.W."/>
            <person name="Aroian R.V."/>
        </authorList>
    </citation>
    <scope>NUCLEOTIDE SEQUENCE</scope>
    <source>
        <strain evidence="2">HY135</strain>
    </source>
</reference>
<protein>
    <submittedName>
        <fullName evidence="1">Uncharacterized protein</fullName>
    </submittedName>
</protein>
<evidence type="ECO:0000313" key="1">
    <source>
        <dbReference type="EMBL" id="EYB83550.1"/>
    </source>
</evidence>
<proteinExistence type="predicted"/>
<gene>
    <name evidence="1" type="primary">Acey_s0333.g2803</name>
    <name evidence="1" type="ORF">Y032_0333g2803</name>
</gene>
<keyword evidence="2" id="KW-1185">Reference proteome</keyword>
<organism evidence="1 2">
    <name type="scientific">Ancylostoma ceylanicum</name>
    <dbReference type="NCBI Taxonomy" id="53326"/>
    <lineage>
        <taxon>Eukaryota</taxon>
        <taxon>Metazoa</taxon>
        <taxon>Ecdysozoa</taxon>
        <taxon>Nematoda</taxon>
        <taxon>Chromadorea</taxon>
        <taxon>Rhabditida</taxon>
        <taxon>Rhabditina</taxon>
        <taxon>Rhabditomorpha</taxon>
        <taxon>Strongyloidea</taxon>
        <taxon>Ancylostomatidae</taxon>
        <taxon>Ancylostomatinae</taxon>
        <taxon>Ancylostoma</taxon>
    </lineage>
</organism>
<name>A0A016RYW8_9BILA</name>
<accession>A0A016RYW8</accession>